<gene>
    <name evidence="1" type="ORF">SSLN_LOCUS3639</name>
</gene>
<dbReference type="OrthoDB" id="10070415at2759"/>
<dbReference type="AlphaFoldDB" id="A0A183SHE1"/>
<evidence type="ECO:0000313" key="1">
    <source>
        <dbReference type="EMBL" id="VDL90024.1"/>
    </source>
</evidence>
<evidence type="ECO:0000313" key="3">
    <source>
        <dbReference type="WBParaSite" id="SSLN_0000375101-mRNA-1"/>
    </source>
</evidence>
<evidence type="ECO:0000313" key="2">
    <source>
        <dbReference type="Proteomes" id="UP000275846"/>
    </source>
</evidence>
<dbReference type="EMBL" id="UYSU01032601">
    <property type="protein sequence ID" value="VDL90024.1"/>
    <property type="molecule type" value="Genomic_DNA"/>
</dbReference>
<dbReference type="Proteomes" id="UP000275846">
    <property type="component" value="Unassembled WGS sequence"/>
</dbReference>
<organism evidence="3">
    <name type="scientific">Schistocephalus solidus</name>
    <name type="common">Tapeworm</name>
    <dbReference type="NCBI Taxonomy" id="70667"/>
    <lineage>
        <taxon>Eukaryota</taxon>
        <taxon>Metazoa</taxon>
        <taxon>Spiralia</taxon>
        <taxon>Lophotrochozoa</taxon>
        <taxon>Platyhelminthes</taxon>
        <taxon>Cestoda</taxon>
        <taxon>Eucestoda</taxon>
        <taxon>Diphyllobothriidea</taxon>
        <taxon>Diphyllobothriidae</taxon>
        <taxon>Schistocephalus</taxon>
    </lineage>
</organism>
<reference evidence="1 2" key="2">
    <citation type="submission" date="2018-11" db="EMBL/GenBank/DDBJ databases">
        <authorList>
            <consortium name="Pathogen Informatics"/>
        </authorList>
    </citation>
    <scope>NUCLEOTIDE SEQUENCE [LARGE SCALE GENOMIC DNA]</scope>
    <source>
        <strain evidence="1 2">NST_G2</strain>
    </source>
</reference>
<accession>A0A183SHE1</accession>
<sequence length="153" mass="17802">MQCRANPLTREKLPMNYRDCITTRHPERTVYAPKSTRLVLTIWLHEVIEQVWRDEVFPNDWGSGILLQSMRTIVRIRRFQSAHHSRTGPTNPDSELGVDQIFTLRRTLEFRHGYQQPTAVCFIEIAAAFDCVYRESLCRIMELGGAGQNHCLD</sequence>
<reference evidence="3" key="1">
    <citation type="submission" date="2016-06" db="UniProtKB">
        <authorList>
            <consortium name="WormBaseParasite"/>
        </authorList>
    </citation>
    <scope>IDENTIFICATION</scope>
</reference>
<name>A0A183SHE1_SCHSO</name>
<proteinExistence type="predicted"/>
<protein>
    <submittedName>
        <fullName evidence="3">Reverse transcriptase domain-containing protein</fullName>
    </submittedName>
</protein>
<dbReference type="WBParaSite" id="SSLN_0000375101-mRNA-1">
    <property type="protein sequence ID" value="SSLN_0000375101-mRNA-1"/>
    <property type="gene ID" value="SSLN_0000375101"/>
</dbReference>
<keyword evidence="2" id="KW-1185">Reference proteome</keyword>